<feature type="domain" description="Exonuclease" evidence="6">
    <location>
        <begin position="8"/>
        <end position="171"/>
    </location>
</feature>
<evidence type="ECO:0000259" key="6">
    <source>
        <dbReference type="SMART" id="SM00479"/>
    </source>
</evidence>
<dbReference type="InterPro" id="IPR047021">
    <property type="entry name" value="REXO1/3/4-like"/>
</dbReference>
<dbReference type="InterPro" id="IPR013520">
    <property type="entry name" value="Ribonucl_H"/>
</dbReference>
<protein>
    <recommendedName>
        <fullName evidence="6">Exonuclease domain-containing protein</fullName>
    </recommendedName>
</protein>
<dbReference type="PANTHER" id="PTHR12801">
    <property type="entry name" value="RNA EXONUCLEASE REXO1 / RECO3 FAMILY MEMBER-RELATED"/>
    <property type="match status" value="1"/>
</dbReference>
<dbReference type="VEuPathDB" id="FungiDB:TREMEDRAFT_38107"/>
<dbReference type="PANTHER" id="PTHR12801:SF45">
    <property type="entry name" value="RNA EXONUCLEASE 4"/>
    <property type="match status" value="1"/>
</dbReference>
<dbReference type="InterPro" id="IPR012337">
    <property type="entry name" value="RNaseH-like_sf"/>
</dbReference>
<dbReference type="InterPro" id="IPR036397">
    <property type="entry name" value="RNaseH_sf"/>
</dbReference>
<reference evidence="7 8" key="1">
    <citation type="submission" date="2016-06" db="EMBL/GenBank/DDBJ databases">
        <title>Evolution of pathogenesis and genome organization in the Tremellales.</title>
        <authorList>
            <person name="Cuomo C."/>
            <person name="Litvintseva A."/>
            <person name="Heitman J."/>
            <person name="Chen Y."/>
            <person name="Sun S."/>
            <person name="Springer D."/>
            <person name="Dromer F."/>
            <person name="Young S."/>
            <person name="Zeng Q."/>
            <person name="Chapman S."/>
            <person name="Gujja S."/>
            <person name="Saif S."/>
            <person name="Birren B."/>
        </authorList>
    </citation>
    <scope>NUCLEOTIDE SEQUENCE [LARGE SCALE GENOMIC DNA]</scope>
    <source>
        <strain evidence="7 8">ATCC 28783</strain>
    </source>
</reference>
<comment type="function">
    <text evidence="5">Exoribonuclease involved in ribosome biosynthesis. Involved in the processing of ITS1, the internal transcribed spacer localized between the 18S and 5.8S rRNAs.</text>
</comment>
<keyword evidence="3" id="KW-0378">Hydrolase</keyword>
<gene>
    <name evidence="7" type="ORF">M231_06733</name>
</gene>
<dbReference type="InParanoid" id="A0A4Q1BB43"/>
<dbReference type="STRING" id="5217.A0A4Q1BB43"/>
<evidence type="ECO:0000256" key="1">
    <source>
        <dbReference type="ARBA" id="ARBA00022552"/>
    </source>
</evidence>
<dbReference type="GO" id="GO:0006364">
    <property type="term" value="P:rRNA processing"/>
    <property type="evidence" value="ECO:0007669"/>
    <property type="project" value="UniProtKB-KW"/>
</dbReference>
<dbReference type="OrthoDB" id="8191639at2759"/>
<evidence type="ECO:0000256" key="4">
    <source>
        <dbReference type="ARBA" id="ARBA00022839"/>
    </source>
</evidence>
<organism evidence="7 8">
    <name type="scientific">Tremella mesenterica</name>
    <name type="common">Jelly fungus</name>
    <dbReference type="NCBI Taxonomy" id="5217"/>
    <lineage>
        <taxon>Eukaryota</taxon>
        <taxon>Fungi</taxon>
        <taxon>Dikarya</taxon>
        <taxon>Basidiomycota</taxon>
        <taxon>Agaricomycotina</taxon>
        <taxon>Tremellomycetes</taxon>
        <taxon>Tremellales</taxon>
        <taxon>Tremellaceae</taxon>
        <taxon>Tremella</taxon>
    </lineage>
</organism>
<dbReference type="AlphaFoldDB" id="A0A4Q1BB43"/>
<keyword evidence="8" id="KW-1185">Reference proteome</keyword>
<dbReference type="GO" id="GO:0003676">
    <property type="term" value="F:nucleic acid binding"/>
    <property type="evidence" value="ECO:0007669"/>
    <property type="project" value="InterPro"/>
</dbReference>
<dbReference type="EMBL" id="SDIL01000112">
    <property type="protein sequence ID" value="RXK36019.1"/>
    <property type="molecule type" value="Genomic_DNA"/>
</dbReference>
<dbReference type="SMART" id="SM00479">
    <property type="entry name" value="EXOIII"/>
    <property type="match status" value="1"/>
</dbReference>
<comment type="caution">
    <text evidence="7">The sequence shown here is derived from an EMBL/GenBank/DDBJ whole genome shotgun (WGS) entry which is preliminary data.</text>
</comment>
<dbReference type="GO" id="GO:0004527">
    <property type="term" value="F:exonuclease activity"/>
    <property type="evidence" value="ECO:0007669"/>
    <property type="project" value="UniProtKB-KW"/>
</dbReference>
<evidence type="ECO:0000313" key="7">
    <source>
        <dbReference type="EMBL" id="RXK36019.1"/>
    </source>
</evidence>
<keyword evidence="2" id="KW-0540">Nuclease</keyword>
<evidence type="ECO:0000256" key="2">
    <source>
        <dbReference type="ARBA" id="ARBA00022722"/>
    </source>
</evidence>
<dbReference type="SUPFAM" id="SSF53098">
    <property type="entry name" value="Ribonuclease H-like"/>
    <property type="match status" value="1"/>
</dbReference>
<dbReference type="GO" id="GO:0005634">
    <property type="term" value="C:nucleus"/>
    <property type="evidence" value="ECO:0007669"/>
    <property type="project" value="TreeGrafter"/>
</dbReference>
<evidence type="ECO:0000256" key="5">
    <source>
        <dbReference type="ARBA" id="ARBA00025599"/>
    </source>
</evidence>
<accession>A0A4Q1BB43</accession>
<evidence type="ECO:0000256" key="3">
    <source>
        <dbReference type="ARBA" id="ARBA00022801"/>
    </source>
</evidence>
<evidence type="ECO:0000313" key="8">
    <source>
        <dbReference type="Proteomes" id="UP000289152"/>
    </source>
</evidence>
<dbReference type="GO" id="GO:0000027">
    <property type="term" value="P:ribosomal large subunit assembly"/>
    <property type="evidence" value="ECO:0007669"/>
    <property type="project" value="TreeGrafter"/>
</dbReference>
<dbReference type="Gene3D" id="3.30.420.10">
    <property type="entry name" value="Ribonuclease H-like superfamily/Ribonuclease H"/>
    <property type="match status" value="1"/>
</dbReference>
<dbReference type="Proteomes" id="UP000289152">
    <property type="component" value="Unassembled WGS sequence"/>
</dbReference>
<keyword evidence="4" id="KW-0269">Exonuclease</keyword>
<keyword evidence="1" id="KW-0698">rRNA processing</keyword>
<dbReference type="Pfam" id="PF00929">
    <property type="entry name" value="RNase_T"/>
    <property type="match status" value="1"/>
</dbReference>
<proteinExistence type="predicted"/>
<sequence length="192" mass="21598">MSLPPLDRYVAMDCEMVGVRGGQALAKVGIMDHTGSILLNSYVFVHPQNVIDWRTKTSGIKVGDLDGAPTFEKIRTVVKGIVQDKIIVGHALFNDLAAVQHRHTYEDTRDTSMYIPFRKLMGVENEGILPSLKKLAQKVLGVEIQQDVHCPIEDARTTLNLFLTIREECEKSILAGEDIWSGVPASYERWYW</sequence>
<name>A0A4Q1BB43_TREME</name>